<dbReference type="Gene3D" id="3.40.50.720">
    <property type="entry name" value="NAD(P)-binding Rossmann-like Domain"/>
    <property type="match status" value="1"/>
</dbReference>
<dbReference type="AlphaFoldDB" id="A0A9P4UWC3"/>
<keyword evidence="2" id="KW-0521">NADP</keyword>
<evidence type="ECO:0000256" key="4">
    <source>
        <dbReference type="SAM" id="MobiDB-lite"/>
    </source>
</evidence>
<dbReference type="SUPFAM" id="SSF51735">
    <property type="entry name" value="NAD(P)-binding Rossmann-fold domains"/>
    <property type="match status" value="1"/>
</dbReference>
<protein>
    <submittedName>
        <fullName evidence="5">Short-chain dehydrogenase</fullName>
    </submittedName>
</protein>
<accession>A0A9P4UWC3</accession>
<evidence type="ECO:0000313" key="5">
    <source>
        <dbReference type="EMBL" id="KAF2727771.1"/>
    </source>
</evidence>
<proteinExistence type="inferred from homology"/>
<organism evidence="5 6">
    <name type="scientific">Polyplosphaeria fusca</name>
    <dbReference type="NCBI Taxonomy" id="682080"/>
    <lineage>
        <taxon>Eukaryota</taxon>
        <taxon>Fungi</taxon>
        <taxon>Dikarya</taxon>
        <taxon>Ascomycota</taxon>
        <taxon>Pezizomycotina</taxon>
        <taxon>Dothideomycetes</taxon>
        <taxon>Pleosporomycetidae</taxon>
        <taxon>Pleosporales</taxon>
        <taxon>Tetraplosphaeriaceae</taxon>
        <taxon>Polyplosphaeria</taxon>
    </lineage>
</organism>
<sequence>MGVTLSQVFPPRPALTEANLPSQQGKVFVVTGGTSGVGFELAQILYGAGGTVFITARSEASLQTTIKSIKSSPSTNGSIDGVILDLADLTTVKPAVQHLLTKTSAINVLFLNAGVSQPPVGTTAQGQEIRMGINCLGGLLIAYLALPGLVRAAEEAKTRNEDPGNVRIVWTSSLFVDVGAPKGGFKMEDIIDPPKDTIATYNNSKLGNWYLAHHFSTLPQVRDNDILSITQNPGNLRSNLLRDAPWMFYISYPLLYHSRYGAYTELWAGITNEIGIGDQGCYILPWGRKHPAPRPDLLDSLKSKEEGGTGRADEFAEWSEDQIRQFR</sequence>
<dbReference type="PANTHER" id="PTHR24320">
    <property type="entry name" value="RETINOL DEHYDROGENASE"/>
    <property type="match status" value="1"/>
</dbReference>
<feature type="region of interest" description="Disordered" evidence="4">
    <location>
        <begin position="295"/>
        <end position="327"/>
    </location>
</feature>
<name>A0A9P4UWC3_9PLEO</name>
<evidence type="ECO:0000256" key="1">
    <source>
        <dbReference type="ARBA" id="ARBA00006484"/>
    </source>
</evidence>
<keyword evidence="3" id="KW-0560">Oxidoreductase</keyword>
<dbReference type="GO" id="GO:0016491">
    <property type="term" value="F:oxidoreductase activity"/>
    <property type="evidence" value="ECO:0007669"/>
    <property type="project" value="UniProtKB-KW"/>
</dbReference>
<comment type="similarity">
    <text evidence="1">Belongs to the short-chain dehydrogenases/reductases (SDR) family.</text>
</comment>
<keyword evidence="6" id="KW-1185">Reference proteome</keyword>
<evidence type="ECO:0000256" key="3">
    <source>
        <dbReference type="ARBA" id="ARBA00023002"/>
    </source>
</evidence>
<dbReference type="Proteomes" id="UP000799444">
    <property type="component" value="Unassembled WGS sequence"/>
</dbReference>
<feature type="compositionally biased region" description="Basic and acidic residues" evidence="4">
    <location>
        <begin position="296"/>
        <end position="314"/>
    </location>
</feature>
<dbReference type="OrthoDB" id="191139at2759"/>
<dbReference type="PRINTS" id="PR00081">
    <property type="entry name" value="GDHRDH"/>
</dbReference>
<evidence type="ECO:0000256" key="2">
    <source>
        <dbReference type="ARBA" id="ARBA00022857"/>
    </source>
</evidence>
<dbReference type="InterPro" id="IPR002347">
    <property type="entry name" value="SDR_fam"/>
</dbReference>
<evidence type="ECO:0000313" key="6">
    <source>
        <dbReference type="Proteomes" id="UP000799444"/>
    </source>
</evidence>
<dbReference type="Pfam" id="PF00106">
    <property type="entry name" value="adh_short"/>
    <property type="match status" value="1"/>
</dbReference>
<dbReference type="InterPro" id="IPR036291">
    <property type="entry name" value="NAD(P)-bd_dom_sf"/>
</dbReference>
<reference evidence="5" key="1">
    <citation type="journal article" date="2020" name="Stud. Mycol.">
        <title>101 Dothideomycetes genomes: a test case for predicting lifestyles and emergence of pathogens.</title>
        <authorList>
            <person name="Haridas S."/>
            <person name="Albert R."/>
            <person name="Binder M."/>
            <person name="Bloem J."/>
            <person name="Labutti K."/>
            <person name="Salamov A."/>
            <person name="Andreopoulos B."/>
            <person name="Baker S."/>
            <person name="Barry K."/>
            <person name="Bills G."/>
            <person name="Bluhm B."/>
            <person name="Cannon C."/>
            <person name="Castanera R."/>
            <person name="Culley D."/>
            <person name="Daum C."/>
            <person name="Ezra D."/>
            <person name="Gonzalez J."/>
            <person name="Henrissat B."/>
            <person name="Kuo A."/>
            <person name="Liang C."/>
            <person name="Lipzen A."/>
            <person name="Lutzoni F."/>
            <person name="Magnuson J."/>
            <person name="Mondo S."/>
            <person name="Nolan M."/>
            <person name="Ohm R."/>
            <person name="Pangilinan J."/>
            <person name="Park H.-J."/>
            <person name="Ramirez L."/>
            <person name="Alfaro M."/>
            <person name="Sun H."/>
            <person name="Tritt A."/>
            <person name="Yoshinaga Y."/>
            <person name="Zwiers L.-H."/>
            <person name="Turgeon B."/>
            <person name="Goodwin S."/>
            <person name="Spatafora J."/>
            <person name="Crous P."/>
            <person name="Grigoriev I."/>
        </authorList>
    </citation>
    <scope>NUCLEOTIDE SEQUENCE</scope>
    <source>
        <strain evidence="5">CBS 125425</strain>
    </source>
</reference>
<dbReference type="EMBL" id="ML996313">
    <property type="protein sequence ID" value="KAF2727771.1"/>
    <property type="molecule type" value="Genomic_DNA"/>
</dbReference>
<dbReference type="PANTHER" id="PTHR24320:SF236">
    <property type="entry name" value="SHORT-CHAIN DEHYDROGENASE-RELATED"/>
    <property type="match status" value="1"/>
</dbReference>
<comment type="caution">
    <text evidence="5">The sequence shown here is derived from an EMBL/GenBank/DDBJ whole genome shotgun (WGS) entry which is preliminary data.</text>
</comment>
<gene>
    <name evidence="5" type="ORF">EJ04DRAFT_128853</name>
</gene>